<dbReference type="SUPFAM" id="SSF103473">
    <property type="entry name" value="MFS general substrate transporter"/>
    <property type="match status" value="1"/>
</dbReference>
<dbReference type="GO" id="GO:0005886">
    <property type="term" value="C:plasma membrane"/>
    <property type="evidence" value="ECO:0007669"/>
    <property type="project" value="UniProtKB-SubCell"/>
</dbReference>
<keyword evidence="6 7" id="KW-0472">Membrane</keyword>
<dbReference type="PANTHER" id="PTHR43414:SF6">
    <property type="entry name" value="MULTIDRUG RESISTANCE PROTEIN MDTG"/>
    <property type="match status" value="1"/>
</dbReference>
<evidence type="ECO:0000256" key="5">
    <source>
        <dbReference type="ARBA" id="ARBA00022989"/>
    </source>
</evidence>
<dbReference type="PRINTS" id="PR01035">
    <property type="entry name" value="TCRTETA"/>
</dbReference>
<evidence type="ECO:0000313" key="9">
    <source>
        <dbReference type="EMBL" id="KRM52033.1"/>
    </source>
</evidence>
<feature type="transmembrane region" description="Helical" evidence="7">
    <location>
        <begin position="239"/>
        <end position="262"/>
    </location>
</feature>
<gene>
    <name evidence="9" type="ORF">FC64_GL001227</name>
</gene>
<evidence type="ECO:0000313" key="10">
    <source>
        <dbReference type="Proteomes" id="UP000051291"/>
    </source>
</evidence>
<organism evidence="9 10">
    <name type="scientific">Ligilactobacillus araffinosus DSM 20653</name>
    <dbReference type="NCBI Taxonomy" id="1423820"/>
    <lineage>
        <taxon>Bacteria</taxon>
        <taxon>Bacillati</taxon>
        <taxon>Bacillota</taxon>
        <taxon>Bacilli</taxon>
        <taxon>Lactobacillales</taxon>
        <taxon>Lactobacillaceae</taxon>
        <taxon>Ligilactobacillus</taxon>
    </lineage>
</organism>
<keyword evidence="4 7" id="KW-0812">Transmembrane</keyword>
<dbReference type="PANTHER" id="PTHR43414">
    <property type="entry name" value="MULTIDRUG RESISTANCE PROTEIN MDTG"/>
    <property type="match status" value="1"/>
</dbReference>
<dbReference type="InterPro" id="IPR001958">
    <property type="entry name" value="Tet-R_TetA/multi-R_MdtG-like"/>
</dbReference>
<sequence length="435" mass="47226">MVSRFNIYIFGILVLNSKYTNLEIEKMINLNIKEMPQWRKNLYVLAFGDFVSGTGFSMCLPFLPLFISQMAHFTNVQLTFYSGLAYAVAFISQAIVSPLWGKLADQTGRKPMILRSAFGMCITGFLCGLAHNIWILIFWRFVYGCFSGYNSNSQALVASEVPDNQGGKAMGILTTGRVGGQLIGPIIGGMIAEVWGYRMTFYLFGIIMFIAGILALVFVKEEFTPHEVAKNASQKEKSALAQVNSLPIVIAMFITAMLVNAVTKSINPVISLFVRQLLHGHGSVSVVSGIITALPGIATIMAAHRFGDLGDQIGARKVLVAGLIFSGCVFFATSWVGNVYTLGICRFLIGISDAALLPLAQTVLMNNAPDAVVSRVFSYMQSFQAIGSIIGPMLGSIIAGHFSYPDVFVMTAILAAINLLIVLISFKMGNNKKNA</sequence>
<feature type="transmembrane region" description="Helical" evidence="7">
    <location>
        <begin position="79"/>
        <end position="100"/>
    </location>
</feature>
<keyword evidence="3" id="KW-1003">Cell membrane</keyword>
<dbReference type="PATRIC" id="fig|1423820.4.peg.1253"/>
<feature type="transmembrane region" description="Helical" evidence="7">
    <location>
        <begin position="42"/>
        <end position="67"/>
    </location>
</feature>
<feature type="transmembrane region" description="Helical" evidence="7">
    <location>
        <begin position="199"/>
        <end position="219"/>
    </location>
</feature>
<protein>
    <submittedName>
        <fullName evidence="9">MFS family major facilitator transporter</fullName>
    </submittedName>
</protein>
<evidence type="ECO:0000256" key="4">
    <source>
        <dbReference type="ARBA" id="ARBA00022692"/>
    </source>
</evidence>
<evidence type="ECO:0000256" key="7">
    <source>
        <dbReference type="SAM" id="Phobius"/>
    </source>
</evidence>
<name>A0A0R1ZBG8_9LACO</name>
<feature type="transmembrane region" description="Helical" evidence="7">
    <location>
        <begin position="112"/>
        <end position="139"/>
    </location>
</feature>
<evidence type="ECO:0000256" key="3">
    <source>
        <dbReference type="ARBA" id="ARBA00022475"/>
    </source>
</evidence>
<dbReference type="PROSITE" id="PS50850">
    <property type="entry name" value="MFS"/>
    <property type="match status" value="1"/>
</dbReference>
<feature type="domain" description="Major facilitator superfamily (MFS) profile" evidence="8">
    <location>
        <begin position="41"/>
        <end position="430"/>
    </location>
</feature>
<dbReference type="Pfam" id="PF07690">
    <property type="entry name" value="MFS_1"/>
    <property type="match status" value="1"/>
</dbReference>
<dbReference type="InterPro" id="IPR036259">
    <property type="entry name" value="MFS_trans_sf"/>
</dbReference>
<comment type="subcellular location">
    <subcellularLocation>
        <location evidence="1">Cell membrane</location>
        <topology evidence="1">Multi-pass membrane protein</topology>
    </subcellularLocation>
</comment>
<evidence type="ECO:0000256" key="2">
    <source>
        <dbReference type="ARBA" id="ARBA00022448"/>
    </source>
</evidence>
<feature type="transmembrane region" description="Helical" evidence="7">
    <location>
        <begin position="318"/>
        <end position="337"/>
    </location>
</feature>
<dbReference type="Proteomes" id="UP000051291">
    <property type="component" value="Unassembled WGS sequence"/>
</dbReference>
<reference evidence="9 10" key="1">
    <citation type="journal article" date="2015" name="Genome Announc.">
        <title>Expanding the biotechnology potential of lactobacilli through comparative genomics of 213 strains and associated genera.</title>
        <authorList>
            <person name="Sun Z."/>
            <person name="Harris H.M."/>
            <person name="McCann A."/>
            <person name="Guo C."/>
            <person name="Argimon S."/>
            <person name="Zhang W."/>
            <person name="Yang X."/>
            <person name="Jeffery I.B."/>
            <person name="Cooney J.C."/>
            <person name="Kagawa T.F."/>
            <person name="Liu W."/>
            <person name="Song Y."/>
            <person name="Salvetti E."/>
            <person name="Wrobel A."/>
            <person name="Rasinkangas P."/>
            <person name="Parkhill J."/>
            <person name="Rea M.C."/>
            <person name="O'Sullivan O."/>
            <person name="Ritari J."/>
            <person name="Douillard F.P."/>
            <person name="Paul Ross R."/>
            <person name="Yang R."/>
            <person name="Briner A.E."/>
            <person name="Felis G.E."/>
            <person name="de Vos W.M."/>
            <person name="Barrangou R."/>
            <person name="Klaenhammer T.R."/>
            <person name="Caufield P.W."/>
            <person name="Cui Y."/>
            <person name="Zhang H."/>
            <person name="O'Toole P.W."/>
        </authorList>
    </citation>
    <scope>NUCLEOTIDE SEQUENCE [LARGE SCALE GENOMIC DNA]</scope>
    <source>
        <strain evidence="9 10">DSM 20653</strain>
    </source>
</reference>
<accession>A0A0R1ZBG8</accession>
<keyword evidence="2" id="KW-0813">Transport</keyword>
<dbReference type="STRING" id="1423820.FC64_GL001227"/>
<evidence type="ECO:0000256" key="6">
    <source>
        <dbReference type="ARBA" id="ARBA00023136"/>
    </source>
</evidence>
<dbReference type="InterPro" id="IPR011701">
    <property type="entry name" value="MFS"/>
</dbReference>
<keyword evidence="10" id="KW-1185">Reference proteome</keyword>
<dbReference type="Gene3D" id="1.20.1250.20">
    <property type="entry name" value="MFS general substrate transporter like domains"/>
    <property type="match status" value="2"/>
</dbReference>
<evidence type="ECO:0000256" key="1">
    <source>
        <dbReference type="ARBA" id="ARBA00004651"/>
    </source>
</evidence>
<feature type="transmembrane region" description="Helical" evidence="7">
    <location>
        <begin position="407"/>
        <end position="426"/>
    </location>
</feature>
<comment type="caution">
    <text evidence="9">The sequence shown here is derived from an EMBL/GenBank/DDBJ whole genome shotgun (WGS) entry which is preliminary data.</text>
</comment>
<dbReference type="AlphaFoldDB" id="A0A0R1ZBG8"/>
<evidence type="ECO:0000259" key="8">
    <source>
        <dbReference type="PROSITE" id="PS50850"/>
    </source>
</evidence>
<feature type="transmembrane region" description="Helical" evidence="7">
    <location>
        <begin position="282"/>
        <end position="306"/>
    </location>
</feature>
<dbReference type="GO" id="GO:0022857">
    <property type="term" value="F:transmembrane transporter activity"/>
    <property type="evidence" value="ECO:0007669"/>
    <property type="project" value="InterPro"/>
</dbReference>
<dbReference type="EMBL" id="AYYZ01000029">
    <property type="protein sequence ID" value="KRM52033.1"/>
    <property type="molecule type" value="Genomic_DNA"/>
</dbReference>
<proteinExistence type="predicted"/>
<dbReference type="InterPro" id="IPR020846">
    <property type="entry name" value="MFS_dom"/>
</dbReference>
<feature type="transmembrane region" description="Helical" evidence="7">
    <location>
        <begin position="376"/>
        <end position="401"/>
    </location>
</feature>
<keyword evidence="5 7" id="KW-1133">Transmembrane helix</keyword>